<evidence type="ECO:0000313" key="3">
    <source>
        <dbReference type="EMBL" id="BBX51145.1"/>
    </source>
</evidence>
<dbReference type="InterPro" id="IPR014729">
    <property type="entry name" value="Rossmann-like_a/b/a_fold"/>
</dbReference>
<accession>A0A6N4V8D7</accession>
<dbReference type="Gene3D" id="3.40.50.620">
    <property type="entry name" value="HUPs"/>
    <property type="match status" value="1"/>
</dbReference>
<name>A0A6N4V8D7_9MYCO</name>
<gene>
    <name evidence="3" type="ORF">MPOR_21710</name>
</gene>
<evidence type="ECO:0000256" key="1">
    <source>
        <dbReference type="ARBA" id="ARBA00008791"/>
    </source>
</evidence>
<evidence type="ECO:0000259" key="2">
    <source>
        <dbReference type="Pfam" id="PF00582"/>
    </source>
</evidence>
<dbReference type="SUPFAM" id="SSF52402">
    <property type="entry name" value="Adenine nucleotide alpha hydrolases-like"/>
    <property type="match status" value="1"/>
</dbReference>
<organism evidence="3 4">
    <name type="scientific">Mycolicibacterium poriferae</name>
    <dbReference type="NCBI Taxonomy" id="39694"/>
    <lineage>
        <taxon>Bacteria</taxon>
        <taxon>Bacillati</taxon>
        <taxon>Actinomycetota</taxon>
        <taxon>Actinomycetes</taxon>
        <taxon>Mycobacteriales</taxon>
        <taxon>Mycobacteriaceae</taxon>
        <taxon>Mycolicibacterium</taxon>
    </lineage>
</organism>
<sequence length="258" mass="27360">MPAWTSVTPSRGPVVVGVDGSRSALNAVTWAVAEAVDRDVPLRIVHALGAEPEPRPGQNYAVSHVLARAEDAAHQADDSVSTEVVTSPGRPGDVLVCESRRASLICVGSHPRPCDESALFGPTVARLAQRAACPVAIIRSRRDGTPQTDGAITVVLSDEPANDDLVRVAMHEGRLRGATVRQIDQRTDSWVRRYPDVHVEIVTDAAGLRSHLDNTESDPRIGLAVVGPADTEALGSLTIPNSHPIHGFPDCSVLVVRG</sequence>
<dbReference type="AlphaFoldDB" id="A0A6N4V8D7"/>
<dbReference type="RefSeq" id="WP_235682528.1">
    <property type="nucleotide sequence ID" value="NZ_AP022570.1"/>
</dbReference>
<dbReference type="Proteomes" id="UP000466785">
    <property type="component" value="Chromosome"/>
</dbReference>
<proteinExistence type="inferred from homology"/>
<protein>
    <submittedName>
        <fullName evidence="3">Universal stress protein</fullName>
    </submittedName>
</protein>
<feature type="domain" description="UspA" evidence="2">
    <location>
        <begin position="13"/>
        <end position="139"/>
    </location>
</feature>
<dbReference type="KEGG" id="mpof:MPOR_21710"/>
<keyword evidence="4" id="KW-1185">Reference proteome</keyword>
<dbReference type="Pfam" id="PF00582">
    <property type="entry name" value="Usp"/>
    <property type="match status" value="1"/>
</dbReference>
<reference evidence="3 4" key="1">
    <citation type="journal article" date="2019" name="Emerg. Microbes Infect.">
        <title>Comprehensive subspecies identification of 175 nontuberculous mycobacteria species based on 7547 genomic profiles.</title>
        <authorList>
            <person name="Matsumoto Y."/>
            <person name="Kinjo T."/>
            <person name="Motooka D."/>
            <person name="Nabeya D."/>
            <person name="Jung N."/>
            <person name="Uechi K."/>
            <person name="Horii T."/>
            <person name="Iida T."/>
            <person name="Fujita J."/>
            <person name="Nakamura S."/>
        </authorList>
    </citation>
    <scope>NUCLEOTIDE SEQUENCE [LARGE SCALE GENOMIC DNA]</scope>
    <source>
        <strain evidence="3 4">JCM 12603</strain>
    </source>
</reference>
<dbReference type="EMBL" id="AP022570">
    <property type="protein sequence ID" value="BBX51145.1"/>
    <property type="molecule type" value="Genomic_DNA"/>
</dbReference>
<dbReference type="PRINTS" id="PR01438">
    <property type="entry name" value="UNVRSLSTRESS"/>
</dbReference>
<comment type="similarity">
    <text evidence="1">Belongs to the universal stress protein A family.</text>
</comment>
<evidence type="ECO:0000313" key="4">
    <source>
        <dbReference type="Proteomes" id="UP000466785"/>
    </source>
</evidence>
<dbReference type="InterPro" id="IPR006016">
    <property type="entry name" value="UspA"/>
</dbReference>
<dbReference type="InterPro" id="IPR006015">
    <property type="entry name" value="Universal_stress_UspA"/>
</dbReference>